<dbReference type="InterPro" id="IPR000086">
    <property type="entry name" value="NUDIX_hydrolase_dom"/>
</dbReference>
<feature type="region of interest" description="Disordered" evidence="4">
    <location>
        <begin position="76"/>
        <end position="103"/>
    </location>
</feature>
<evidence type="ECO:0000256" key="2">
    <source>
        <dbReference type="ARBA" id="ARBA00022801"/>
    </source>
</evidence>
<dbReference type="OrthoDB" id="447842at2759"/>
<name>K8EAR1_9CHLO</name>
<dbReference type="KEGG" id="bpg:Bathy02g01960"/>
<dbReference type="InterPro" id="IPR015797">
    <property type="entry name" value="NUDIX_hydrolase-like_dom_sf"/>
</dbReference>
<dbReference type="InterPro" id="IPR020084">
    <property type="entry name" value="NUDIX_hydrolase_CS"/>
</dbReference>
<dbReference type="PROSITE" id="PS00893">
    <property type="entry name" value="NUDIX_BOX"/>
    <property type="match status" value="1"/>
</dbReference>
<evidence type="ECO:0000313" key="6">
    <source>
        <dbReference type="EMBL" id="CCO14937.1"/>
    </source>
</evidence>
<dbReference type="EMBL" id="FO082277">
    <property type="protein sequence ID" value="CCO14937.1"/>
    <property type="molecule type" value="Genomic_DNA"/>
</dbReference>
<evidence type="ECO:0000259" key="5">
    <source>
        <dbReference type="PROSITE" id="PS51462"/>
    </source>
</evidence>
<comment type="similarity">
    <text evidence="1 3">Belongs to the Nudix hydrolase family.</text>
</comment>
<dbReference type="AlphaFoldDB" id="K8EAR1"/>
<dbReference type="GeneID" id="19017310"/>
<dbReference type="Pfam" id="PF18290">
    <property type="entry name" value="Nudix_hydro"/>
    <property type="match status" value="1"/>
</dbReference>
<evidence type="ECO:0000256" key="1">
    <source>
        <dbReference type="ARBA" id="ARBA00005582"/>
    </source>
</evidence>
<evidence type="ECO:0000256" key="3">
    <source>
        <dbReference type="RuleBase" id="RU003476"/>
    </source>
</evidence>
<dbReference type="InterPro" id="IPR003293">
    <property type="entry name" value="Nudix_hydrolase6-like"/>
</dbReference>
<dbReference type="PRINTS" id="PR00502">
    <property type="entry name" value="NUDIXFAMILY"/>
</dbReference>
<proteinExistence type="inferred from homology"/>
<evidence type="ECO:0000256" key="4">
    <source>
        <dbReference type="SAM" id="MobiDB-lite"/>
    </source>
</evidence>
<dbReference type="PANTHER" id="PTHR13994">
    <property type="entry name" value="NUDIX HYDROLASE RELATED"/>
    <property type="match status" value="1"/>
</dbReference>
<feature type="compositionally biased region" description="Basic and acidic residues" evidence="4">
    <location>
        <begin position="91"/>
        <end position="103"/>
    </location>
</feature>
<dbReference type="GO" id="GO:0051287">
    <property type="term" value="F:NAD binding"/>
    <property type="evidence" value="ECO:0007669"/>
    <property type="project" value="TreeGrafter"/>
</dbReference>
<dbReference type="FunFam" id="3.40.630.30:FF:000016">
    <property type="entry name" value="nudix hydrolase 2"/>
    <property type="match status" value="1"/>
</dbReference>
<dbReference type="GO" id="GO:0035529">
    <property type="term" value="F:NADH pyrophosphatase activity"/>
    <property type="evidence" value="ECO:0007669"/>
    <property type="project" value="TreeGrafter"/>
</dbReference>
<reference evidence="6 7" key="1">
    <citation type="submission" date="2011-10" db="EMBL/GenBank/DDBJ databases">
        <authorList>
            <person name="Genoscope - CEA"/>
        </authorList>
    </citation>
    <scope>NUCLEOTIDE SEQUENCE [LARGE SCALE GENOMIC DNA]</scope>
    <source>
        <strain evidence="6 7">RCC 1105</strain>
    </source>
</reference>
<keyword evidence="7" id="KW-1185">Reference proteome</keyword>
<dbReference type="Gene3D" id="3.40.630.30">
    <property type="match status" value="1"/>
</dbReference>
<feature type="domain" description="Nudix hydrolase" evidence="5">
    <location>
        <begin position="215"/>
        <end position="353"/>
    </location>
</feature>
<dbReference type="PRINTS" id="PR01356">
    <property type="entry name" value="GFGPROTEIN"/>
</dbReference>
<dbReference type="SUPFAM" id="SSF55811">
    <property type="entry name" value="Nudix"/>
    <property type="match status" value="1"/>
</dbReference>
<dbReference type="Gene3D" id="3.90.79.10">
    <property type="entry name" value="Nucleoside Triphosphate Pyrophosphohydrolase"/>
    <property type="match status" value="1"/>
</dbReference>
<dbReference type="CDD" id="cd04670">
    <property type="entry name" value="NUDIX_ASFGF2_Nudt6"/>
    <property type="match status" value="1"/>
</dbReference>
<dbReference type="RefSeq" id="XP_007514697.1">
    <property type="nucleotide sequence ID" value="XM_007514635.1"/>
</dbReference>
<sequence length="393" mass="44164">MLSGVSARSSSSLKSLPFKTISRRSSSFLASSSSKNSSSFSLCSSSSSCWNNNWDEQRRTTFTSSISKEVERIRSRAKASDISSSSGTTSRTEEKTPPPAQTKKDLFRFNYEHDIRETETMLPFNADKYGGVVVNSDEYDYKTDEEFTLALDESLESWKESNIRGCWVKVPIANASYVPIVVSRGFHFHHAEKEYVMLTKWLPENEENKLPAAATHHVGIGAFVTRINPTDENKRDVLMVQELRGPAAGRDLWKLPTGLLDVGEDVPEAAVREVMEETGVKAEFVSILSARHSHGTHFGRSDMFFVVALRALSDELIRCPKEIEKVEWKDLEFFANNPKVQEGTAMWALNKKCYEFAQGKMTGMQSDFYPAGMNRPKPVRVYFGEEKSGGSKL</sequence>
<organism evidence="6 7">
    <name type="scientific">Bathycoccus prasinos</name>
    <dbReference type="NCBI Taxonomy" id="41875"/>
    <lineage>
        <taxon>Eukaryota</taxon>
        <taxon>Viridiplantae</taxon>
        <taxon>Chlorophyta</taxon>
        <taxon>Mamiellophyceae</taxon>
        <taxon>Mamiellales</taxon>
        <taxon>Bathycoccaceae</taxon>
        <taxon>Bathycoccus</taxon>
    </lineage>
</organism>
<gene>
    <name evidence="6" type="ORF">Bathy02g01960</name>
</gene>
<evidence type="ECO:0000313" key="7">
    <source>
        <dbReference type="Proteomes" id="UP000198341"/>
    </source>
</evidence>
<dbReference type="GO" id="GO:0047631">
    <property type="term" value="F:ADP-ribose diphosphatase activity"/>
    <property type="evidence" value="ECO:0007669"/>
    <property type="project" value="TreeGrafter"/>
</dbReference>
<protein>
    <recommendedName>
        <fullName evidence="5">Nudix hydrolase domain-containing protein</fullName>
    </recommendedName>
</protein>
<accession>K8EAR1</accession>
<dbReference type="Proteomes" id="UP000198341">
    <property type="component" value="Chromosome 2"/>
</dbReference>
<dbReference type="PANTHER" id="PTHR13994:SF13">
    <property type="entry name" value="FI03680P"/>
    <property type="match status" value="1"/>
</dbReference>
<dbReference type="PROSITE" id="PS51462">
    <property type="entry name" value="NUDIX"/>
    <property type="match status" value="1"/>
</dbReference>
<dbReference type="eggNOG" id="KOG0648">
    <property type="taxonomic scope" value="Eukaryota"/>
</dbReference>
<dbReference type="Pfam" id="PF00293">
    <property type="entry name" value="NUDIX"/>
    <property type="match status" value="1"/>
</dbReference>
<keyword evidence="2 3" id="KW-0378">Hydrolase</keyword>
<dbReference type="InterPro" id="IPR020476">
    <property type="entry name" value="Nudix_hydrolase"/>
</dbReference>
<dbReference type="InterPro" id="IPR040618">
    <property type="entry name" value="Pre-Nudix"/>
</dbReference>
<feature type="compositionally biased region" description="Low complexity" evidence="4">
    <location>
        <begin position="80"/>
        <end position="90"/>
    </location>
</feature>